<evidence type="ECO:0000256" key="2">
    <source>
        <dbReference type="ARBA" id="ARBA00022692"/>
    </source>
</evidence>
<feature type="compositionally biased region" description="Basic residues" evidence="5">
    <location>
        <begin position="89"/>
        <end position="98"/>
    </location>
</feature>
<evidence type="ECO:0000256" key="4">
    <source>
        <dbReference type="ARBA" id="ARBA00023136"/>
    </source>
</evidence>
<evidence type="ECO:0000256" key="1">
    <source>
        <dbReference type="ARBA" id="ARBA00004141"/>
    </source>
</evidence>
<comment type="subcellular location">
    <subcellularLocation>
        <location evidence="1">Membrane</location>
        <topology evidence="1">Multi-pass membrane protein</topology>
    </subcellularLocation>
</comment>
<feature type="transmembrane region" description="Helical" evidence="6">
    <location>
        <begin position="50"/>
        <end position="69"/>
    </location>
</feature>
<evidence type="ECO:0000256" key="6">
    <source>
        <dbReference type="SAM" id="Phobius"/>
    </source>
</evidence>
<evidence type="ECO:0000259" key="7">
    <source>
        <dbReference type="PROSITE" id="PS50850"/>
    </source>
</evidence>
<keyword evidence="4 6" id="KW-0472">Membrane</keyword>
<dbReference type="WBParaSite" id="nRc.2.0.1.t41411-RA">
    <property type="protein sequence ID" value="nRc.2.0.1.t41411-RA"/>
    <property type="gene ID" value="nRc.2.0.1.g41411"/>
</dbReference>
<dbReference type="Pfam" id="PF00083">
    <property type="entry name" value="Sugar_tr"/>
    <property type="match status" value="1"/>
</dbReference>
<evidence type="ECO:0000256" key="5">
    <source>
        <dbReference type="SAM" id="MobiDB-lite"/>
    </source>
</evidence>
<dbReference type="GO" id="GO:0022857">
    <property type="term" value="F:transmembrane transporter activity"/>
    <property type="evidence" value="ECO:0007669"/>
    <property type="project" value="InterPro"/>
</dbReference>
<dbReference type="AlphaFoldDB" id="A0A915KTG2"/>
<dbReference type="Gene3D" id="1.20.1250.20">
    <property type="entry name" value="MFS general substrate transporter like domains"/>
    <property type="match status" value="1"/>
</dbReference>
<dbReference type="GO" id="GO:0016020">
    <property type="term" value="C:membrane"/>
    <property type="evidence" value="ECO:0007669"/>
    <property type="project" value="UniProtKB-SubCell"/>
</dbReference>
<keyword evidence="8" id="KW-1185">Reference proteome</keyword>
<sequence>MYVSMNLSTNELHPTAVRSIALSIVSTFSRTGSAVAPQLLYFATKLWSPAMYAIFCVITLIYLTLYLFFIPETRGRPMPHSMPTSRKSSSAKKSAHML</sequence>
<dbReference type="Proteomes" id="UP000887565">
    <property type="component" value="Unplaced"/>
</dbReference>
<dbReference type="InterPro" id="IPR020846">
    <property type="entry name" value="MFS_dom"/>
</dbReference>
<dbReference type="InterPro" id="IPR036259">
    <property type="entry name" value="MFS_trans_sf"/>
</dbReference>
<name>A0A915KTG2_ROMCU</name>
<accession>A0A915KTG2</accession>
<organism evidence="8 9">
    <name type="scientific">Romanomermis culicivorax</name>
    <name type="common">Nematode worm</name>
    <dbReference type="NCBI Taxonomy" id="13658"/>
    <lineage>
        <taxon>Eukaryota</taxon>
        <taxon>Metazoa</taxon>
        <taxon>Ecdysozoa</taxon>
        <taxon>Nematoda</taxon>
        <taxon>Enoplea</taxon>
        <taxon>Dorylaimia</taxon>
        <taxon>Mermithida</taxon>
        <taxon>Mermithoidea</taxon>
        <taxon>Mermithidae</taxon>
        <taxon>Romanomermis</taxon>
    </lineage>
</organism>
<proteinExistence type="predicted"/>
<protein>
    <submittedName>
        <fullName evidence="9">Major facilitator superfamily (MFS) profile domain-containing protein</fullName>
    </submittedName>
</protein>
<keyword evidence="3 6" id="KW-1133">Transmembrane helix</keyword>
<keyword evidence="2 6" id="KW-0812">Transmembrane</keyword>
<evidence type="ECO:0000256" key="3">
    <source>
        <dbReference type="ARBA" id="ARBA00022989"/>
    </source>
</evidence>
<dbReference type="SUPFAM" id="SSF103473">
    <property type="entry name" value="MFS general substrate transporter"/>
    <property type="match status" value="1"/>
</dbReference>
<evidence type="ECO:0000313" key="9">
    <source>
        <dbReference type="WBParaSite" id="nRc.2.0.1.t41411-RA"/>
    </source>
</evidence>
<feature type="domain" description="Major facilitator superfamily (MFS) profile" evidence="7">
    <location>
        <begin position="1"/>
        <end position="74"/>
    </location>
</feature>
<feature type="region of interest" description="Disordered" evidence="5">
    <location>
        <begin position="74"/>
        <end position="98"/>
    </location>
</feature>
<reference evidence="9" key="1">
    <citation type="submission" date="2022-11" db="UniProtKB">
        <authorList>
            <consortium name="WormBaseParasite"/>
        </authorList>
    </citation>
    <scope>IDENTIFICATION</scope>
</reference>
<evidence type="ECO:0000313" key="8">
    <source>
        <dbReference type="Proteomes" id="UP000887565"/>
    </source>
</evidence>
<dbReference type="InterPro" id="IPR005828">
    <property type="entry name" value="MFS_sugar_transport-like"/>
</dbReference>
<dbReference type="PROSITE" id="PS50850">
    <property type="entry name" value="MFS"/>
    <property type="match status" value="1"/>
</dbReference>